<feature type="chain" id="PRO_5012023120" description="Pentacotripeptide-repeat region of PRORP domain-containing protein" evidence="3">
    <location>
        <begin position="16"/>
        <end position="178"/>
    </location>
</feature>
<gene>
    <name evidence="4" type="ORF">BVRB_036780</name>
</gene>
<dbReference type="InterPro" id="IPR011990">
    <property type="entry name" value="TPR-like_helical_dom_sf"/>
</dbReference>
<feature type="non-terminal residue" evidence="4">
    <location>
        <position position="1"/>
    </location>
</feature>
<comment type="similarity">
    <text evidence="1">Belongs to the PPR family. P subfamily.</text>
</comment>
<evidence type="ECO:0008006" key="6">
    <source>
        <dbReference type="Google" id="ProtNLM"/>
    </source>
</evidence>
<dbReference type="Proteomes" id="UP000035740">
    <property type="component" value="Unassembled WGS sequence"/>
</dbReference>
<feature type="signal peptide" evidence="3">
    <location>
        <begin position="1"/>
        <end position="15"/>
    </location>
</feature>
<dbReference type="PANTHER" id="PTHR47936:SF1">
    <property type="entry name" value="PENTATRICOPEPTIDE REPEAT-CONTAINING PROTEIN GUN1, CHLOROPLASTIC"/>
    <property type="match status" value="1"/>
</dbReference>
<keyword evidence="5" id="KW-1185">Reference proteome</keyword>
<sequence length="178" mass="20391">LYVLVFIADVWGLLSLPLPEPWYETAYRIWDEAMQLPAASKSSFVYSAMLKVCAAYGDSVRARELLVHMEKREIDVSSVALERAVRACTRNHQFHLGWETFTEFRHLVGIPSLHLYTRMVQVTGKLHRTADAVLLFEELIEVGYKPSLVQYNSIMHAASLSAPNRHFVAPLFERLLQD</sequence>
<dbReference type="Gene3D" id="1.25.40.10">
    <property type="entry name" value="Tetratricopeptide repeat domain"/>
    <property type="match status" value="1"/>
</dbReference>
<reference evidence="4 5" key="1">
    <citation type="journal article" date="2014" name="Nature">
        <title>The genome of the recently domesticated crop plant sugar beet (Beta vulgaris).</title>
        <authorList>
            <person name="Dohm J.C."/>
            <person name="Minoche A.E."/>
            <person name="Holtgrawe D."/>
            <person name="Capella-Gutierrez S."/>
            <person name="Zakrzewski F."/>
            <person name="Tafer H."/>
            <person name="Rupp O."/>
            <person name="Sorensen T.R."/>
            <person name="Stracke R."/>
            <person name="Reinhardt R."/>
            <person name="Goesmann A."/>
            <person name="Kraft T."/>
            <person name="Schulz B."/>
            <person name="Stadler P.F."/>
            <person name="Schmidt T."/>
            <person name="Gabaldon T."/>
            <person name="Lehrach H."/>
            <person name="Weisshaar B."/>
            <person name="Himmelbauer H."/>
        </authorList>
    </citation>
    <scope>NUCLEOTIDE SEQUENCE [LARGE SCALE GENOMIC DNA]</scope>
    <source>
        <tissue evidence="4">Taproot</tissue>
    </source>
</reference>
<dbReference type="OrthoDB" id="185373at2759"/>
<name>A0A0J8BI20_BETVV</name>
<evidence type="ECO:0000313" key="4">
    <source>
        <dbReference type="EMBL" id="KMS65360.1"/>
    </source>
</evidence>
<proteinExistence type="inferred from homology"/>
<keyword evidence="2" id="KW-0677">Repeat</keyword>
<evidence type="ECO:0000313" key="5">
    <source>
        <dbReference type="Proteomes" id="UP000035740"/>
    </source>
</evidence>
<dbReference type="PANTHER" id="PTHR47936">
    <property type="entry name" value="PPR_LONG DOMAIN-CONTAINING PROTEIN"/>
    <property type="match status" value="1"/>
</dbReference>
<accession>A0A0J8BI20</accession>
<keyword evidence="3" id="KW-0732">Signal</keyword>
<dbReference type="EMBL" id="KQ110019">
    <property type="protein sequence ID" value="KMS65360.1"/>
    <property type="molecule type" value="Genomic_DNA"/>
</dbReference>
<feature type="non-terminal residue" evidence="4">
    <location>
        <position position="178"/>
    </location>
</feature>
<organism evidence="4 5">
    <name type="scientific">Beta vulgaris subsp. vulgaris</name>
    <name type="common">Beet</name>
    <dbReference type="NCBI Taxonomy" id="3555"/>
    <lineage>
        <taxon>Eukaryota</taxon>
        <taxon>Viridiplantae</taxon>
        <taxon>Streptophyta</taxon>
        <taxon>Embryophyta</taxon>
        <taxon>Tracheophyta</taxon>
        <taxon>Spermatophyta</taxon>
        <taxon>Magnoliopsida</taxon>
        <taxon>eudicotyledons</taxon>
        <taxon>Gunneridae</taxon>
        <taxon>Pentapetalae</taxon>
        <taxon>Caryophyllales</taxon>
        <taxon>Chenopodiaceae</taxon>
        <taxon>Betoideae</taxon>
        <taxon>Beta</taxon>
    </lineage>
</organism>
<evidence type="ECO:0000256" key="2">
    <source>
        <dbReference type="ARBA" id="ARBA00022737"/>
    </source>
</evidence>
<dbReference type="Gramene" id="KMS65360">
    <property type="protein sequence ID" value="KMS65360"/>
    <property type="gene ID" value="BVRB_036780"/>
</dbReference>
<dbReference type="AlphaFoldDB" id="A0A0J8BI20"/>
<evidence type="ECO:0000256" key="1">
    <source>
        <dbReference type="ARBA" id="ARBA00007626"/>
    </source>
</evidence>
<evidence type="ECO:0000256" key="3">
    <source>
        <dbReference type="SAM" id="SignalP"/>
    </source>
</evidence>
<protein>
    <recommendedName>
        <fullName evidence="6">Pentacotripeptide-repeat region of PRORP domain-containing protein</fullName>
    </recommendedName>
</protein>